<keyword evidence="10" id="KW-0482">Metalloprotease</keyword>
<dbReference type="PRINTS" id="PR00756">
    <property type="entry name" value="ALADIPTASE"/>
</dbReference>
<dbReference type="GO" id="GO:0016285">
    <property type="term" value="F:alanyl aminopeptidase activity"/>
    <property type="evidence" value="ECO:0007669"/>
    <property type="project" value="UniProtKB-EC"/>
</dbReference>
<dbReference type="RefSeq" id="WP_203891846.1">
    <property type="nucleotide sequence ID" value="NZ_BOOH01000028.1"/>
</dbReference>
<evidence type="ECO:0000256" key="13">
    <source>
        <dbReference type="SAM" id="MobiDB-lite"/>
    </source>
</evidence>
<evidence type="ECO:0000259" key="15">
    <source>
        <dbReference type="Pfam" id="PF01433"/>
    </source>
</evidence>
<dbReference type="GO" id="GO:0008237">
    <property type="term" value="F:metallopeptidase activity"/>
    <property type="evidence" value="ECO:0007669"/>
    <property type="project" value="UniProtKB-KW"/>
</dbReference>
<comment type="caution">
    <text evidence="17">The sequence shown here is derived from an EMBL/GenBank/DDBJ whole genome shotgun (WGS) entry which is preliminary data.</text>
</comment>
<dbReference type="InterPro" id="IPR027268">
    <property type="entry name" value="Peptidase_M4/M1_CTD_sf"/>
</dbReference>
<evidence type="ECO:0000256" key="7">
    <source>
        <dbReference type="ARBA" id="ARBA00022723"/>
    </source>
</evidence>
<proteinExistence type="inferred from homology"/>
<dbReference type="EC" id="3.4.11.2" evidence="4"/>
<evidence type="ECO:0000256" key="8">
    <source>
        <dbReference type="ARBA" id="ARBA00022801"/>
    </source>
</evidence>
<keyword evidence="6" id="KW-0645">Protease</keyword>
<comment type="catalytic activity">
    <reaction evidence="1">
        <text>Release of an N-terminal amino acid, Xaa-|-Yaa- from a peptide, amide or arylamide. Xaa is preferably Ala, but may be most amino acids including Pro (slow action). When a terminal hydrophobic residue is followed by a prolyl residue, the two may be released as an intact Xaa-Pro dipeptide.</text>
        <dbReference type="EC" id="3.4.11.2"/>
    </reaction>
</comment>
<dbReference type="GO" id="GO:0006508">
    <property type="term" value="P:proteolysis"/>
    <property type="evidence" value="ECO:0007669"/>
    <property type="project" value="UniProtKB-KW"/>
</dbReference>
<dbReference type="InterPro" id="IPR001930">
    <property type="entry name" value="Peptidase_M1"/>
</dbReference>
<evidence type="ECO:0000256" key="4">
    <source>
        <dbReference type="ARBA" id="ARBA00012564"/>
    </source>
</evidence>
<protein>
    <recommendedName>
        <fullName evidence="5">Aminopeptidase N</fullName>
        <ecNumber evidence="4">3.4.11.2</ecNumber>
    </recommendedName>
    <alternativeName>
        <fullName evidence="11">Alanine aminopeptidase</fullName>
    </alternativeName>
    <alternativeName>
        <fullName evidence="12">Lysyl aminopeptidase</fullName>
    </alternativeName>
</protein>
<dbReference type="InterPro" id="IPR014782">
    <property type="entry name" value="Peptidase_M1_dom"/>
</dbReference>
<evidence type="ECO:0000256" key="9">
    <source>
        <dbReference type="ARBA" id="ARBA00022833"/>
    </source>
</evidence>
<dbReference type="InterPro" id="IPR050344">
    <property type="entry name" value="Peptidase_M1_aminopeptidases"/>
</dbReference>
<evidence type="ECO:0000256" key="2">
    <source>
        <dbReference type="ARBA" id="ARBA00001947"/>
    </source>
</evidence>
<sequence length="490" mass="53104">MASGRPAVAATTVLLFALGCSGAGETGAPAAQSTAPPGIASPASPPPAAAGPGAPGIGDPDFPGDGNGGYDVEHYALKLGYTPESRHLSGVATIKAKALHELTSFNLDLSGFTIERISVSDGGDSWQRGLAFERSGDELTVAPVNPIPAGAAFTVEVVYAGEPKPVRGSSNLGTYGFIPTRDGAFVTCEPNGAKTWFPGNDHPADKALFDFEITVPAGLTALANGELDGEPVTRDGKTTYVWREKHPMVTYLATMTLGRFELREGETASGIKNLAAVDPRYRDSLDDLYTLSGKITDHWATVFGPYPFSSTGGVVDDFSAGYALENQTKPMYGGFDPDEDIIAHELAHQWFGNSLSITRWKDLWLNEGFATYSEWIWSEHQGKSTAEQIFRRHYSADDDDPIWSYPPGRAEPDDLFNNSVYTRGGMALHALRQRIGDQVFFDLLKTWTTDHKYGYVTTEEFIALAERLSGKQLDALFDVWLFRQGKPATW</sequence>
<evidence type="ECO:0000256" key="1">
    <source>
        <dbReference type="ARBA" id="ARBA00000098"/>
    </source>
</evidence>
<keyword evidence="9" id="KW-0862">Zinc</keyword>
<comment type="similarity">
    <text evidence="3">Belongs to the peptidase M1 family.</text>
</comment>
<dbReference type="InterPro" id="IPR045357">
    <property type="entry name" value="Aminopeptidase_N-like_N"/>
</dbReference>
<feature type="domain" description="Aminopeptidase N-like N-terminal" evidence="16">
    <location>
        <begin position="73"/>
        <end position="252"/>
    </location>
</feature>
<dbReference type="SUPFAM" id="SSF63737">
    <property type="entry name" value="Leukotriene A4 hydrolase N-terminal domain"/>
    <property type="match status" value="1"/>
</dbReference>
<dbReference type="InterPro" id="IPR042097">
    <property type="entry name" value="Aminopeptidase_N-like_N_sf"/>
</dbReference>
<feature type="domain" description="Peptidase M1 membrane alanine aminopeptidase" evidence="15">
    <location>
        <begin position="339"/>
        <end position="480"/>
    </location>
</feature>
<evidence type="ECO:0000313" key="17">
    <source>
        <dbReference type="EMBL" id="GIH77266.1"/>
    </source>
</evidence>
<feature type="chain" id="PRO_5038393405" description="Aminopeptidase N" evidence="14">
    <location>
        <begin position="24"/>
        <end position="490"/>
    </location>
</feature>
<gene>
    <name evidence="17" type="ORF">Plo01_36950</name>
</gene>
<evidence type="ECO:0000256" key="11">
    <source>
        <dbReference type="ARBA" id="ARBA00029811"/>
    </source>
</evidence>
<evidence type="ECO:0000256" key="3">
    <source>
        <dbReference type="ARBA" id="ARBA00010136"/>
    </source>
</evidence>
<dbReference type="CDD" id="cd09603">
    <property type="entry name" value="M1_APN_like"/>
    <property type="match status" value="1"/>
</dbReference>
<dbReference type="PROSITE" id="PS51257">
    <property type="entry name" value="PROKAR_LIPOPROTEIN"/>
    <property type="match status" value="1"/>
</dbReference>
<keyword evidence="18" id="KW-1185">Reference proteome</keyword>
<dbReference type="Proteomes" id="UP000616724">
    <property type="component" value="Unassembled WGS sequence"/>
</dbReference>
<organism evidence="17 18">
    <name type="scientific">Planobispora longispora</name>
    <dbReference type="NCBI Taxonomy" id="28887"/>
    <lineage>
        <taxon>Bacteria</taxon>
        <taxon>Bacillati</taxon>
        <taxon>Actinomycetota</taxon>
        <taxon>Actinomycetes</taxon>
        <taxon>Streptosporangiales</taxon>
        <taxon>Streptosporangiaceae</taxon>
        <taxon>Planobispora</taxon>
    </lineage>
</organism>
<dbReference type="Gene3D" id="2.60.40.1730">
    <property type="entry name" value="tricorn interacting facor f3 domain"/>
    <property type="match status" value="1"/>
</dbReference>
<name>A0A8J3W6X6_9ACTN</name>
<dbReference type="SUPFAM" id="SSF55486">
    <property type="entry name" value="Metalloproteases ('zincins'), catalytic domain"/>
    <property type="match status" value="1"/>
</dbReference>
<evidence type="ECO:0000256" key="10">
    <source>
        <dbReference type="ARBA" id="ARBA00023049"/>
    </source>
</evidence>
<evidence type="ECO:0000256" key="5">
    <source>
        <dbReference type="ARBA" id="ARBA00015611"/>
    </source>
</evidence>
<comment type="cofactor">
    <cofactor evidence="2">
        <name>Zn(2+)</name>
        <dbReference type="ChEBI" id="CHEBI:29105"/>
    </cofactor>
</comment>
<dbReference type="GO" id="GO:0008270">
    <property type="term" value="F:zinc ion binding"/>
    <property type="evidence" value="ECO:0007669"/>
    <property type="project" value="InterPro"/>
</dbReference>
<dbReference type="PANTHER" id="PTHR11533">
    <property type="entry name" value="PROTEASE M1 ZINC METALLOPROTEASE"/>
    <property type="match status" value="1"/>
</dbReference>
<feature type="region of interest" description="Disordered" evidence="13">
    <location>
        <begin position="26"/>
        <end position="65"/>
    </location>
</feature>
<dbReference type="Pfam" id="PF17900">
    <property type="entry name" value="Peptidase_M1_N"/>
    <property type="match status" value="1"/>
</dbReference>
<keyword evidence="7" id="KW-0479">Metal-binding</keyword>
<dbReference type="PANTHER" id="PTHR11533:SF297">
    <property type="entry name" value="AMINOPEPTIDASE N"/>
    <property type="match status" value="1"/>
</dbReference>
<evidence type="ECO:0000256" key="14">
    <source>
        <dbReference type="SAM" id="SignalP"/>
    </source>
</evidence>
<dbReference type="Gene3D" id="1.10.390.10">
    <property type="entry name" value="Neutral Protease Domain 2"/>
    <property type="match status" value="1"/>
</dbReference>
<evidence type="ECO:0000256" key="6">
    <source>
        <dbReference type="ARBA" id="ARBA00022670"/>
    </source>
</evidence>
<keyword evidence="8" id="KW-0378">Hydrolase</keyword>
<accession>A0A8J3W6X6</accession>
<dbReference type="Pfam" id="PF01433">
    <property type="entry name" value="Peptidase_M1"/>
    <property type="match status" value="1"/>
</dbReference>
<evidence type="ECO:0000256" key="12">
    <source>
        <dbReference type="ARBA" id="ARBA00031533"/>
    </source>
</evidence>
<keyword evidence="14" id="KW-0732">Signal</keyword>
<evidence type="ECO:0000313" key="18">
    <source>
        <dbReference type="Proteomes" id="UP000616724"/>
    </source>
</evidence>
<evidence type="ECO:0000259" key="16">
    <source>
        <dbReference type="Pfam" id="PF17900"/>
    </source>
</evidence>
<dbReference type="AlphaFoldDB" id="A0A8J3W6X6"/>
<feature type="signal peptide" evidence="14">
    <location>
        <begin position="1"/>
        <end position="23"/>
    </location>
</feature>
<reference evidence="17 18" key="1">
    <citation type="submission" date="2021-01" db="EMBL/GenBank/DDBJ databases">
        <title>Whole genome shotgun sequence of Planobispora longispora NBRC 13918.</title>
        <authorList>
            <person name="Komaki H."/>
            <person name="Tamura T."/>
        </authorList>
    </citation>
    <scope>NUCLEOTIDE SEQUENCE [LARGE SCALE GENOMIC DNA]</scope>
    <source>
        <strain evidence="17 18">NBRC 13918</strain>
    </source>
</reference>
<dbReference type="EMBL" id="BOOH01000028">
    <property type="protein sequence ID" value="GIH77266.1"/>
    <property type="molecule type" value="Genomic_DNA"/>
</dbReference>